<dbReference type="Pfam" id="PF00275">
    <property type="entry name" value="EPSP_synthase"/>
    <property type="match status" value="1"/>
</dbReference>
<keyword evidence="2" id="KW-0963">Cytoplasm</keyword>
<dbReference type="InterPro" id="IPR001986">
    <property type="entry name" value="Enolpyruvate_Tfrase_dom"/>
</dbReference>
<dbReference type="InterPro" id="IPR023193">
    <property type="entry name" value="EPSP_synthase_CS"/>
</dbReference>
<reference evidence="6" key="1">
    <citation type="submission" date="2018-05" db="EMBL/GenBank/DDBJ databases">
        <authorList>
            <person name="Lanie J.A."/>
            <person name="Ng W.-L."/>
            <person name="Kazmierczak K.M."/>
            <person name="Andrzejewski T.M."/>
            <person name="Davidsen T.M."/>
            <person name="Wayne K.J."/>
            <person name="Tettelin H."/>
            <person name="Glass J.I."/>
            <person name="Rusch D."/>
            <person name="Podicherti R."/>
            <person name="Tsui H.-C.T."/>
            <person name="Winkler M.E."/>
        </authorList>
    </citation>
    <scope>NUCLEOTIDE SEQUENCE</scope>
</reference>
<dbReference type="GO" id="GO:0008652">
    <property type="term" value="P:amino acid biosynthetic process"/>
    <property type="evidence" value="ECO:0007669"/>
    <property type="project" value="UniProtKB-KW"/>
</dbReference>
<keyword evidence="3" id="KW-0028">Amino-acid biosynthesis</keyword>
<keyword evidence="4" id="KW-0808">Transferase</keyword>
<dbReference type="EMBL" id="UINC01184650">
    <property type="protein sequence ID" value="SVD95961.1"/>
    <property type="molecule type" value="Genomic_DNA"/>
</dbReference>
<dbReference type="AlphaFoldDB" id="A0A382ZKH4"/>
<comment type="similarity">
    <text evidence="1">Belongs to the EPSP synthase family.</text>
</comment>
<protein>
    <recommendedName>
        <fullName evidence="5">Enolpyruvate transferase domain-containing protein</fullName>
    </recommendedName>
</protein>
<dbReference type="GO" id="GO:0009423">
    <property type="term" value="P:chorismate biosynthetic process"/>
    <property type="evidence" value="ECO:0007669"/>
    <property type="project" value="TreeGrafter"/>
</dbReference>
<evidence type="ECO:0000256" key="1">
    <source>
        <dbReference type="ARBA" id="ARBA00009948"/>
    </source>
</evidence>
<feature type="domain" description="Enolpyruvate transferase" evidence="5">
    <location>
        <begin position="7"/>
        <end position="208"/>
    </location>
</feature>
<evidence type="ECO:0000256" key="4">
    <source>
        <dbReference type="ARBA" id="ARBA00022679"/>
    </source>
</evidence>
<evidence type="ECO:0000259" key="5">
    <source>
        <dbReference type="Pfam" id="PF00275"/>
    </source>
</evidence>
<proteinExistence type="inferred from homology"/>
<feature type="non-terminal residue" evidence="6">
    <location>
        <position position="208"/>
    </location>
</feature>
<dbReference type="PROSITE" id="PS00104">
    <property type="entry name" value="EPSP_SYNTHASE_1"/>
    <property type="match status" value="1"/>
</dbReference>
<evidence type="ECO:0000256" key="3">
    <source>
        <dbReference type="ARBA" id="ARBA00022605"/>
    </source>
</evidence>
<evidence type="ECO:0000256" key="2">
    <source>
        <dbReference type="ARBA" id="ARBA00022490"/>
    </source>
</evidence>
<dbReference type="FunFam" id="3.65.10.10:FF:000005">
    <property type="entry name" value="3-phosphoshikimate 1-carboxyvinyltransferase"/>
    <property type="match status" value="1"/>
</dbReference>
<dbReference type="InterPro" id="IPR036968">
    <property type="entry name" value="Enolpyruvate_Tfrase_sf"/>
</dbReference>
<dbReference type="SUPFAM" id="SSF55205">
    <property type="entry name" value="EPT/RTPC-like"/>
    <property type="match status" value="1"/>
</dbReference>
<dbReference type="InterPro" id="IPR013792">
    <property type="entry name" value="RNA3'P_cycl/enolpyr_Trfase_a/b"/>
</dbReference>
<dbReference type="PANTHER" id="PTHR21090:SF5">
    <property type="entry name" value="PENTAFUNCTIONAL AROM POLYPEPTIDE"/>
    <property type="match status" value="1"/>
</dbReference>
<dbReference type="PANTHER" id="PTHR21090">
    <property type="entry name" value="AROM/DEHYDROQUINATE SYNTHASE"/>
    <property type="match status" value="1"/>
</dbReference>
<sequence>MEFYLYKSNSLRGEITIPPDKSMSHRAVMFNSLAAGKAKISNFLMGEDCLSTISVLKKLGSKIDIDSAQNVITYGQGMNSLKEPKEILNVGNSGTTIRLMSGVLAGRRFRSVLDGDESIRRRPMGRVVKPLKMMGANINAKNNNENAPIEFRGGELKNIDYDMPVASAQLKSALILAGLRSKDGITINQPALSRDHTERLLGFMGATI</sequence>
<gene>
    <name evidence="6" type="ORF">METZ01_LOCUS448815</name>
</gene>
<organism evidence="6">
    <name type="scientific">marine metagenome</name>
    <dbReference type="NCBI Taxonomy" id="408172"/>
    <lineage>
        <taxon>unclassified sequences</taxon>
        <taxon>metagenomes</taxon>
        <taxon>ecological metagenomes</taxon>
    </lineage>
</organism>
<name>A0A382ZKH4_9ZZZZ</name>
<dbReference type="GO" id="GO:0003866">
    <property type="term" value="F:3-phosphoshikimate 1-carboxyvinyltransferase activity"/>
    <property type="evidence" value="ECO:0007669"/>
    <property type="project" value="TreeGrafter"/>
</dbReference>
<evidence type="ECO:0000313" key="6">
    <source>
        <dbReference type="EMBL" id="SVD95961.1"/>
    </source>
</evidence>
<accession>A0A382ZKH4</accession>
<dbReference type="Gene3D" id="3.65.10.10">
    <property type="entry name" value="Enolpyruvate transferase domain"/>
    <property type="match status" value="1"/>
</dbReference>